<accession>S7S055</accession>
<dbReference type="STRING" id="670483.S7S055"/>
<feature type="domain" description="Glucose-methanol-choline oxidoreductase N-terminal" evidence="7">
    <location>
        <begin position="5"/>
        <end position="309"/>
    </location>
</feature>
<dbReference type="SUPFAM" id="SSF51905">
    <property type="entry name" value="FAD/NAD(P)-binding domain"/>
    <property type="match status" value="1"/>
</dbReference>
<dbReference type="EMBL" id="KB469297">
    <property type="protein sequence ID" value="EPQ59074.1"/>
    <property type="molecule type" value="Genomic_DNA"/>
</dbReference>
<dbReference type="InterPro" id="IPR036188">
    <property type="entry name" value="FAD/NAD-bd_sf"/>
</dbReference>
<dbReference type="KEGG" id="gtr:GLOTRDRAFT_33107"/>
<proteinExistence type="inferred from homology"/>
<dbReference type="InterPro" id="IPR000172">
    <property type="entry name" value="GMC_OxRdtase_N"/>
</dbReference>
<dbReference type="eggNOG" id="KOG1238">
    <property type="taxonomic scope" value="Eukaryota"/>
</dbReference>
<evidence type="ECO:0000313" key="9">
    <source>
        <dbReference type="EMBL" id="EPQ59074.1"/>
    </source>
</evidence>
<feature type="binding site" evidence="6">
    <location>
        <begin position="517"/>
        <end position="518"/>
    </location>
    <ligand>
        <name>FAD</name>
        <dbReference type="ChEBI" id="CHEBI:57692"/>
    </ligand>
</feature>
<evidence type="ECO:0000259" key="7">
    <source>
        <dbReference type="Pfam" id="PF00732"/>
    </source>
</evidence>
<evidence type="ECO:0000256" key="6">
    <source>
        <dbReference type="PIRSR" id="PIRSR000137-2"/>
    </source>
</evidence>
<keyword evidence="4 6" id="KW-0274">FAD</keyword>
<evidence type="ECO:0000313" key="10">
    <source>
        <dbReference type="Proteomes" id="UP000030669"/>
    </source>
</evidence>
<keyword evidence="10" id="KW-1185">Reference proteome</keyword>
<dbReference type="Pfam" id="PF05199">
    <property type="entry name" value="GMC_oxred_C"/>
    <property type="match status" value="1"/>
</dbReference>
<evidence type="ECO:0000256" key="4">
    <source>
        <dbReference type="ARBA" id="ARBA00022827"/>
    </source>
</evidence>
<feature type="active site" description="Proton donor" evidence="5">
    <location>
        <position position="518"/>
    </location>
</feature>
<feature type="binding site" evidence="6">
    <location>
        <position position="81"/>
    </location>
    <ligand>
        <name>FAD</name>
        <dbReference type="ChEBI" id="CHEBI:57692"/>
    </ligand>
</feature>
<dbReference type="RefSeq" id="XP_007861677.1">
    <property type="nucleotide sequence ID" value="XM_007863486.1"/>
</dbReference>
<dbReference type="PIRSF" id="PIRSF000137">
    <property type="entry name" value="Alcohol_oxidase"/>
    <property type="match status" value="1"/>
</dbReference>
<gene>
    <name evidence="9" type="ORF">GLOTRDRAFT_33107</name>
</gene>
<organism evidence="9 10">
    <name type="scientific">Gloeophyllum trabeum (strain ATCC 11539 / FP-39264 / Madison 617)</name>
    <name type="common">Brown rot fungus</name>
    <dbReference type="NCBI Taxonomy" id="670483"/>
    <lineage>
        <taxon>Eukaryota</taxon>
        <taxon>Fungi</taxon>
        <taxon>Dikarya</taxon>
        <taxon>Basidiomycota</taxon>
        <taxon>Agaricomycotina</taxon>
        <taxon>Agaricomycetes</taxon>
        <taxon>Gloeophyllales</taxon>
        <taxon>Gloeophyllaceae</taxon>
        <taxon>Gloeophyllum</taxon>
    </lineage>
</organism>
<sequence>MCPSTGTAGCVLASRLSEDSEVTVLLIEAGKNNQNVLESRMPLAFPKLFFTQYDWNYETVPQAALNGRRVHWPRGKLLGGTSSINACLHHHSAPEDYANWVKLGATGWAYEDLLPYFRKAEKYTASAAHPDVDASLHGNAGPWQTRHCDLPASVPLRTPVCQAIVESCDNIGIPYKSDFNTISGTIGSANFIEFVNQKGERSSTATAYLNPTVLARPNLTVLVETATEKIMFNSSAGNPRATGVQISKSSELPSFYVAATKEVILCAGVVATPQILMISGIGPKAELERFDIRPVAILEDVGKHLSDHLSPGPMVFPCRPGYSMDYLSKPVGAAVAAAKWLLTGKGPMSHSVVPGAAFFRSDNLDTYRLPFGPARKYPVEDLTTGAGAPDGELTWFPLVAHPSGMGRMPKGTQGITLGGIVLQPKSKGTITLNSGSVWEKPAIDGNYLQDESDINFLIRMVHLQRALAHTPPFSEVLDVKENVTDTNSIFWPADAPADMLTDDVLRKWLRVNATSAWHPVGSARMGPSPADSVVDLELRVHGVDGLRVCDASVFPTQLSGHPCAPVVAFAERLADFIKRGRKHI</sequence>
<comment type="similarity">
    <text evidence="2">Belongs to the GMC oxidoreductase family.</text>
</comment>
<evidence type="ECO:0000256" key="1">
    <source>
        <dbReference type="ARBA" id="ARBA00001974"/>
    </source>
</evidence>
<dbReference type="AlphaFoldDB" id="S7S055"/>
<dbReference type="PANTHER" id="PTHR11552">
    <property type="entry name" value="GLUCOSE-METHANOL-CHOLINE GMC OXIDOREDUCTASE"/>
    <property type="match status" value="1"/>
</dbReference>
<dbReference type="InterPro" id="IPR007867">
    <property type="entry name" value="GMC_OxRtase_C"/>
</dbReference>
<dbReference type="Gene3D" id="3.30.560.10">
    <property type="entry name" value="Glucose Oxidase, domain 3"/>
    <property type="match status" value="1"/>
</dbReference>
<keyword evidence="3" id="KW-0285">Flavoprotein</keyword>
<feature type="domain" description="Glucose-methanol-choline oxidoreductase C-terminal" evidence="8">
    <location>
        <begin position="424"/>
        <end position="570"/>
    </location>
</feature>
<evidence type="ECO:0000256" key="5">
    <source>
        <dbReference type="PIRSR" id="PIRSR000137-1"/>
    </source>
</evidence>
<dbReference type="OMA" id="WITSHVP"/>
<dbReference type="PANTHER" id="PTHR11552:SF147">
    <property type="entry name" value="CHOLINE DEHYDROGENASE, MITOCHONDRIAL"/>
    <property type="match status" value="1"/>
</dbReference>
<dbReference type="GO" id="GO:0016614">
    <property type="term" value="F:oxidoreductase activity, acting on CH-OH group of donors"/>
    <property type="evidence" value="ECO:0007669"/>
    <property type="project" value="InterPro"/>
</dbReference>
<evidence type="ECO:0000259" key="8">
    <source>
        <dbReference type="Pfam" id="PF05199"/>
    </source>
</evidence>
<dbReference type="GeneID" id="19305473"/>
<evidence type="ECO:0000256" key="3">
    <source>
        <dbReference type="ARBA" id="ARBA00022630"/>
    </source>
</evidence>
<dbReference type="GO" id="GO:0050660">
    <property type="term" value="F:flavin adenine dinucleotide binding"/>
    <property type="evidence" value="ECO:0007669"/>
    <property type="project" value="InterPro"/>
</dbReference>
<evidence type="ECO:0000256" key="2">
    <source>
        <dbReference type="ARBA" id="ARBA00010790"/>
    </source>
</evidence>
<dbReference type="OrthoDB" id="269227at2759"/>
<comment type="cofactor">
    <cofactor evidence="1 6">
        <name>FAD</name>
        <dbReference type="ChEBI" id="CHEBI:57692"/>
    </cofactor>
</comment>
<dbReference type="SUPFAM" id="SSF54373">
    <property type="entry name" value="FAD-linked reductases, C-terminal domain"/>
    <property type="match status" value="1"/>
</dbReference>
<feature type="active site" description="Proton acceptor" evidence="5">
    <location>
        <position position="561"/>
    </location>
</feature>
<dbReference type="Gene3D" id="3.50.50.60">
    <property type="entry name" value="FAD/NAD(P)-binding domain"/>
    <property type="match status" value="1"/>
</dbReference>
<reference evidence="9 10" key="1">
    <citation type="journal article" date="2012" name="Science">
        <title>The Paleozoic origin of enzymatic lignin decomposition reconstructed from 31 fungal genomes.</title>
        <authorList>
            <person name="Floudas D."/>
            <person name="Binder M."/>
            <person name="Riley R."/>
            <person name="Barry K."/>
            <person name="Blanchette R.A."/>
            <person name="Henrissat B."/>
            <person name="Martinez A.T."/>
            <person name="Otillar R."/>
            <person name="Spatafora J.W."/>
            <person name="Yadav J.S."/>
            <person name="Aerts A."/>
            <person name="Benoit I."/>
            <person name="Boyd A."/>
            <person name="Carlson A."/>
            <person name="Copeland A."/>
            <person name="Coutinho P.M."/>
            <person name="de Vries R.P."/>
            <person name="Ferreira P."/>
            <person name="Findley K."/>
            <person name="Foster B."/>
            <person name="Gaskell J."/>
            <person name="Glotzer D."/>
            <person name="Gorecki P."/>
            <person name="Heitman J."/>
            <person name="Hesse C."/>
            <person name="Hori C."/>
            <person name="Igarashi K."/>
            <person name="Jurgens J.A."/>
            <person name="Kallen N."/>
            <person name="Kersten P."/>
            <person name="Kohler A."/>
            <person name="Kuees U."/>
            <person name="Kumar T.K.A."/>
            <person name="Kuo A."/>
            <person name="LaButti K."/>
            <person name="Larrondo L.F."/>
            <person name="Lindquist E."/>
            <person name="Ling A."/>
            <person name="Lombard V."/>
            <person name="Lucas S."/>
            <person name="Lundell T."/>
            <person name="Martin R."/>
            <person name="McLaughlin D.J."/>
            <person name="Morgenstern I."/>
            <person name="Morin E."/>
            <person name="Murat C."/>
            <person name="Nagy L.G."/>
            <person name="Nolan M."/>
            <person name="Ohm R.A."/>
            <person name="Patyshakuliyeva A."/>
            <person name="Rokas A."/>
            <person name="Ruiz-Duenas F.J."/>
            <person name="Sabat G."/>
            <person name="Salamov A."/>
            <person name="Samejima M."/>
            <person name="Schmutz J."/>
            <person name="Slot J.C."/>
            <person name="St John F."/>
            <person name="Stenlid J."/>
            <person name="Sun H."/>
            <person name="Sun S."/>
            <person name="Syed K."/>
            <person name="Tsang A."/>
            <person name="Wiebenga A."/>
            <person name="Young D."/>
            <person name="Pisabarro A."/>
            <person name="Eastwood D.C."/>
            <person name="Martin F."/>
            <person name="Cullen D."/>
            <person name="Grigoriev I.V."/>
            <person name="Hibbett D.S."/>
        </authorList>
    </citation>
    <scope>NUCLEOTIDE SEQUENCE [LARGE SCALE GENOMIC DNA]</scope>
    <source>
        <strain evidence="9 10">ATCC 11539</strain>
    </source>
</reference>
<protein>
    <submittedName>
        <fullName evidence="9">GMC oxidoreductase</fullName>
    </submittedName>
</protein>
<dbReference type="InterPro" id="IPR012132">
    <property type="entry name" value="GMC_OxRdtase"/>
</dbReference>
<dbReference type="Pfam" id="PF00732">
    <property type="entry name" value="GMC_oxred_N"/>
    <property type="match status" value="1"/>
</dbReference>
<dbReference type="Proteomes" id="UP000030669">
    <property type="component" value="Unassembled WGS sequence"/>
</dbReference>
<dbReference type="HOGENOM" id="CLU_002865_7_2_1"/>
<name>S7S055_GLOTA</name>